<feature type="repeat" description="ANK" evidence="3">
    <location>
        <begin position="497"/>
        <end position="529"/>
    </location>
</feature>
<feature type="repeat" description="ANK" evidence="3">
    <location>
        <begin position="630"/>
        <end position="656"/>
    </location>
</feature>
<dbReference type="InterPro" id="IPR036770">
    <property type="entry name" value="Ankyrin_rpt-contain_sf"/>
</dbReference>
<dbReference type="PANTHER" id="PTHR24178">
    <property type="entry name" value="MOLTING PROTEIN MLT-4"/>
    <property type="match status" value="1"/>
</dbReference>
<reference evidence="5" key="1">
    <citation type="submission" date="2019-03" db="EMBL/GenBank/DDBJ databases">
        <title>Long read genome sequence of the mycoparasitic Pythium oligandrum ATCC 38472 isolated from sugarbeet rhizosphere.</title>
        <authorList>
            <person name="Gaulin E."/>
        </authorList>
    </citation>
    <scope>NUCLEOTIDE SEQUENCE</scope>
    <source>
        <strain evidence="5">ATCC 38472_TT</strain>
    </source>
</reference>
<evidence type="ECO:0000256" key="2">
    <source>
        <dbReference type="ARBA" id="ARBA00023043"/>
    </source>
</evidence>
<evidence type="ECO:0000256" key="4">
    <source>
        <dbReference type="SAM" id="MobiDB-lite"/>
    </source>
</evidence>
<accession>A0A8K1FIC6</accession>
<gene>
    <name evidence="5" type="ORF">Poli38472_004677</name>
</gene>
<feature type="repeat" description="ANK" evidence="3">
    <location>
        <begin position="368"/>
        <end position="400"/>
    </location>
</feature>
<proteinExistence type="predicted"/>
<evidence type="ECO:0000313" key="5">
    <source>
        <dbReference type="EMBL" id="TMW59608.1"/>
    </source>
</evidence>
<dbReference type="PRINTS" id="PR01415">
    <property type="entry name" value="ANKYRIN"/>
</dbReference>
<dbReference type="PROSITE" id="PS50297">
    <property type="entry name" value="ANK_REP_REGION"/>
    <property type="match status" value="6"/>
</dbReference>
<feature type="region of interest" description="Disordered" evidence="4">
    <location>
        <begin position="332"/>
        <end position="353"/>
    </location>
</feature>
<keyword evidence="1" id="KW-0677">Repeat</keyword>
<organism evidence="5 6">
    <name type="scientific">Pythium oligandrum</name>
    <name type="common">Mycoparasitic fungus</name>
    <dbReference type="NCBI Taxonomy" id="41045"/>
    <lineage>
        <taxon>Eukaryota</taxon>
        <taxon>Sar</taxon>
        <taxon>Stramenopiles</taxon>
        <taxon>Oomycota</taxon>
        <taxon>Peronosporomycetes</taxon>
        <taxon>Pythiales</taxon>
        <taxon>Pythiaceae</taxon>
        <taxon>Pythium</taxon>
    </lineage>
</organism>
<name>A0A8K1FIC6_PYTOL</name>
<sequence>MHVLQGWPAICYVATHNDNADALKTLLRNGAGINVKTEDGSTALLLALSRDWDCDSKVDVLLEYGVNVDVSTEEGYNAVYLAAKFRAVGALKKLLDHGVNAGAAANDGSTALHIAAEKGNNEALELLVEHGVDVNAVDRDGRTALHLPMLAEIIRSTYGVGFAPTVKLLVNHGVDVHMADVNGCTALHYAAKCNDGDMIATLLEHGAAVNAVTNEGSTPLLYAAFCSPWIAQDLLAYDADVTAVNKDGFTALHFAVQQSNDVLVKALLERGADMHAKNAAGRTPLDLCAKRDLHSYYVKDTLTIVYALMSRWASLGSTWEMQASVSEEEEQESFKSVGWQQPRPPSIKRKDHHSVGSVCVSRGHFSMTMETELHTATTDGDVDRVLSLLRRGAEFTALQQAAACGHVDTVEALLTHVVAVNAVNRVCRLYMWQPALVTDPIQESYRRDRDTSTTRGRCECCGAARRYGIASRVSNWSVEMVRVLLAHDVDANLTNDAGDTPLLVACQYLQLRAVTVLLTHGVDVNIANKRGATAVIVASAIFHQADMMERLLEHGADISGWRAVTALFSASGLGASASVLKVLLAHGVDGNTLIESTGRTALHCAVALGLVDKVKVLIAFNVDINIADKDGLTPLMCATKAGHARIADMLRAHGAK</sequence>
<feature type="repeat" description="ANK" evidence="3">
    <location>
        <begin position="107"/>
        <end position="139"/>
    </location>
</feature>
<keyword evidence="6" id="KW-1185">Reference proteome</keyword>
<keyword evidence="2 3" id="KW-0040">ANK repeat</keyword>
<dbReference type="Pfam" id="PF12796">
    <property type="entry name" value="Ank_2"/>
    <property type="match status" value="4"/>
</dbReference>
<evidence type="ECO:0000256" key="1">
    <source>
        <dbReference type="ARBA" id="ARBA00022737"/>
    </source>
</evidence>
<dbReference type="EMBL" id="SPLM01000109">
    <property type="protein sequence ID" value="TMW59608.1"/>
    <property type="molecule type" value="Genomic_DNA"/>
</dbReference>
<evidence type="ECO:0000313" key="6">
    <source>
        <dbReference type="Proteomes" id="UP000794436"/>
    </source>
</evidence>
<protein>
    <recommendedName>
        <fullName evidence="7">Ankyrin repeat protein</fullName>
    </recommendedName>
</protein>
<dbReference type="SUPFAM" id="SSF48403">
    <property type="entry name" value="Ankyrin repeat"/>
    <property type="match status" value="2"/>
</dbReference>
<dbReference type="InterPro" id="IPR002110">
    <property type="entry name" value="Ankyrin_rpt"/>
</dbReference>
<dbReference type="SMART" id="SM00248">
    <property type="entry name" value="ANK"/>
    <property type="match status" value="14"/>
</dbReference>
<dbReference type="Gene3D" id="1.25.40.20">
    <property type="entry name" value="Ankyrin repeat-containing domain"/>
    <property type="match status" value="7"/>
</dbReference>
<evidence type="ECO:0000256" key="3">
    <source>
        <dbReference type="PROSITE-ProRule" id="PRU00023"/>
    </source>
</evidence>
<dbReference type="OrthoDB" id="6781668at2759"/>
<evidence type="ECO:0008006" key="7">
    <source>
        <dbReference type="Google" id="ProtNLM"/>
    </source>
</evidence>
<dbReference type="PROSITE" id="PS50088">
    <property type="entry name" value="ANK_REPEAT"/>
    <property type="match status" value="8"/>
</dbReference>
<dbReference type="AlphaFoldDB" id="A0A8K1FIC6"/>
<feature type="repeat" description="ANK" evidence="3">
    <location>
        <begin position="597"/>
        <end position="629"/>
    </location>
</feature>
<feature type="repeat" description="ANK" evidence="3">
    <location>
        <begin position="140"/>
        <end position="181"/>
    </location>
</feature>
<dbReference type="PANTHER" id="PTHR24178:SF41">
    <property type="entry name" value="ANKYRIN-2 ISOFORM X1"/>
    <property type="match status" value="1"/>
</dbReference>
<comment type="caution">
    <text evidence="5">The sequence shown here is derived from an EMBL/GenBank/DDBJ whole genome shotgun (WGS) entry which is preliminary data.</text>
</comment>
<dbReference type="Proteomes" id="UP000794436">
    <property type="component" value="Unassembled WGS sequence"/>
</dbReference>
<feature type="repeat" description="ANK" evidence="3">
    <location>
        <begin position="182"/>
        <end position="214"/>
    </location>
</feature>
<dbReference type="Pfam" id="PF00023">
    <property type="entry name" value="Ank"/>
    <property type="match status" value="2"/>
</dbReference>
<feature type="repeat" description="ANK" evidence="3">
    <location>
        <begin position="247"/>
        <end position="279"/>
    </location>
</feature>